<proteinExistence type="predicted"/>
<dbReference type="Gene3D" id="3.40.50.300">
    <property type="entry name" value="P-loop containing nucleotide triphosphate hydrolases"/>
    <property type="match status" value="1"/>
</dbReference>
<dbReference type="SUPFAM" id="SSF52540">
    <property type="entry name" value="P-loop containing nucleoside triphosphate hydrolases"/>
    <property type="match status" value="1"/>
</dbReference>
<reference evidence="1 2" key="1">
    <citation type="journal article" date="2015" name="Genome Announc.">
        <title>Expanding the biotechnology potential of lactobacilli through comparative genomics of 213 strains and associated genera.</title>
        <authorList>
            <person name="Sun Z."/>
            <person name="Harris H.M."/>
            <person name="McCann A."/>
            <person name="Guo C."/>
            <person name="Argimon S."/>
            <person name="Zhang W."/>
            <person name="Yang X."/>
            <person name="Jeffery I.B."/>
            <person name="Cooney J.C."/>
            <person name="Kagawa T.F."/>
            <person name="Liu W."/>
            <person name="Song Y."/>
            <person name="Salvetti E."/>
            <person name="Wrobel A."/>
            <person name="Rasinkangas P."/>
            <person name="Parkhill J."/>
            <person name="Rea M.C."/>
            <person name="O'Sullivan O."/>
            <person name="Ritari J."/>
            <person name="Douillard F.P."/>
            <person name="Paul Ross R."/>
            <person name="Yang R."/>
            <person name="Briner A.E."/>
            <person name="Felis G.E."/>
            <person name="de Vos W.M."/>
            <person name="Barrangou R."/>
            <person name="Klaenhammer T.R."/>
            <person name="Caufield P.W."/>
            <person name="Cui Y."/>
            <person name="Zhang H."/>
            <person name="O'Toole P.W."/>
        </authorList>
    </citation>
    <scope>NUCLEOTIDE SEQUENCE [LARGE SCALE GENOMIC DNA]</scope>
    <source>
        <strain evidence="1 2">DSM 15814</strain>
    </source>
</reference>
<evidence type="ECO:0000313" key="2">
    <source>
        <dbReference type="Proteomes" id="UP000051999"/>
    </source>
</evidence>
<organism evidence="1 2">
    <name type="scientific">Furfurilactobacillus rossiae DSM 15814</name>
    <dbReference type="NCBI Taxonomy" id="1114972"/>
    <lineage>
        <taxon>Bacteria</taxon>
        <taxon>Bacillati</taxon>
        <taxon>Bacillota</taxon>
        <taxon>Bacilli</taxon>
        <taxon>Lactobacillales</taxon>
        <taxon>Lactobacillaceae</taxon>
        <taxon>Furfurilactobacillus</taxon>
    </lineage>
</organism>
<dbReference type="InterPro" id="IPR027417">
    <property type="entry name" value="P-loop_NTPase"/>
</dbReference>
<name>A0A0R1RC22_9LACO</name>
<dbReference type="PATRIC" id="fig|1114972.6.peg.683"/>
<evidence type="ECO:0000313" key="1">
    <source>
        <dbReference type="EMBL" id="KRL53982.1"/>
    </source>
</evidence>
<dbReference type="STRING" id="1114972.FD35_GL000684"/>
<evidence type="ECO:0008006" key="3">
    <source>
        <dbReference type="Google" id="ProtNLM"/>
    </source>
</evidence>
<protein>
    <recommendedName>
        <fullName evidence="3">ATPase AAA-type core domain-containing protein</fullName>
    </recommendedName>
</protein>
<dbReference type="EMBL" id="AZFF01000012">
    <property type="protein sequence ID" value="KRL53982.1"/>
    <property type="molecule type" value="Genomic_DNA"/>
</dbReference>
<accession>A0A0R1RC22</accession>
<keyword evidence="2" id="KW-1185">Reference proteome</keyword>
<dbReference type="Proteomes" id="UP000051999">
    <property type="component" value="Unassembled WGS sequence"/>
</dbReference>
<gene>
    <name evidence="1" type="ORF">FD35_GL000684</name>
</gene>
<sequence>MHNAYVEYDNVTFAPADRFLYNYSGYGNSYNLPSEIYNTNTDQTKNLYKMFSDQSNAMRKASKDNSESSALLQSVSAMEAAFTNMLSYVSNASDIVVVDTHQRSQIQKQSSTDTPPITLLDKLNNLWSQFFPNVTIWSDPLSQSVYVADKNQNHRRSVNSMSTGERAVLYFLCLSVIVPDGSIIIVDEPETNLNPAFINSFGN</sequence>
<dbReference type="RefSeq" id="WP_020479266.1">
    <property type="nucleotide sequence ID" value="NZ_AZFF01000012.1"/>
</dbReference>
<comment type="caution">
    <text evidence="1">The sequence shown here is derived from an EMBL/GenBank/DDBJ whole genome shotgun (WGS) entry which is preliminary data.</text>
</comment>
<dbReference type="AlphaFoldDB" id="A0A0R1RC22"/>